<keyword evidence="3" id="KW-0106">Calcium</keyword>
<dbReference type="InterPro" id="IPR011049">
    <property type="entry name" value="Serralysin-like_metalloprot_C"/>
</dbReference>
<protein>
    <submittedName>
        <fullName evidence="5">M91 family zinc metallopeptidase</fullName>
    </submittedName>
</protein>
<comment type="subcellular location">
    <subcellularLocation>
        <location evidence="1">Secreted</location>
    </subcellularLocation>
</comment>
<feature type="region of interest" description="Disordered" evidence="4">
    <location>
        <begin position="479"/>
        <end position="517"/>
    </location>
</feature>
<name>A0ABT0EG49_9PSED</name>
<dbReference type="EMBL" id="JAKNRV010000067">
    <property type="protein sequence ID" value="MCK1784671.1"/>
    <property type="molecule type" value="Genomic_DNA"/>
</dbReference>
<dbReference type="RefSeq" id="WP_247399581.1">
    <property type="nucleotide sequence ID" value="NZ_JAKNRV010000067.1"/>
</dbReference>
<dbReference type="Proteomes" id="UP001317085">
    <property type="component" value="Unassembled WGS sequence"/>
</dbReference>
<dbReference type="PRINTS" id="PR00313">
    <property type="entry name" value="CABNDNGRPT"/>
</dbReference>
<evidence type="ECO:0000256" key="1">
    <source>
        <dbReference type="ARBA" id="ARBA00004613"/>
    </source>
</evidence>
<organism evidence="5 6">
    <name type="scientific">Pseudomonas emilianonis</name>
    <dbReference type="NCBI Taxonomy" id="2915812"/>
    <lineage>
        <taxon>Bacteria</taxon>
        <taxon>Pseudomonadati</taxon>
        <taxon>Pseudomonadota</taxon>
        <taxon>Gammaproteobacteria</taxon>
        <taxon>Pseudomonadales</taxon>
        <taxon>Pseudomonadaceae</taxon>
        <taxon>Pseudomonas</taxon>
    </lineage>
</organism>
<dbReference type="PANTHER" id="PTHR38340">
    <property type="entry name" value="S-LAYER PROTEIN"/>
    <property type="match status" value="1"/>
</dbReference>
<evidence type="ECO:0000313" key="6">
    <source>
        <dbReference type="Proteomes" id="UP001317085"/>
    </source>
</evidence>
<evidence type="ECO:0000256" key="2">
    <source>
        <dbReference type="ARBA" id="ARBA00022525"/>
    </source>
</evidence>
<dbReference type="InterPro" id="IPR050557">
    <property type="entry name" value="RTX_toxin/Mannuronan_C5-epim"/>
</dbReference>
<dbReference type="Gene3D" id="2.150.10.10">
    <property type="entry name" value="Serralysin-like metalloprotease, C-terminal"/>
    <property type="match status" value="2"/>
</dbReference>
<evidence type="ECO:0000256" key="3">
    <source>
        <dbReference type="ARBA" id="ARBA00022837"/>
    </source>
</evidence>
<sequence>MDVSNGISHPLPRPPNSAPPLLAVRAAPGTAATFDNSHYGLTKPAHLKLNPATPIQAHQHTFLNDGNLKASGNSVWEHGYSFSLNNSLILETSDRADQIHISQASDDQLNVRINGRLYRFASLDNDGKPLALHVKTHGGNDNVRIDANVMQPIVIEAGNGDDRVQAGGGYTRVFGGNGNDVVRLGSGLGYAEGNDGDDLLMGGTGDSVLYGNNGNDRLYAGAGSSRKTSYLDGGNGNDRLYAGSGHTVLHGGAGNDRLIGHDRSTFYSGKGCDTVIANRPGDLIYAKPDDSIKHLNGSVLTAVSVHAGPIKGFVIKGSPAFIQRVEDDLTLLRSSPQGQQMLAEMAAAAQRNGAPVTLVEDRLEAGSGYIYGSQELKALLQNERAPVVGDDPKWGFMVDGVPGSRADRAHIEYNRSQLNGMAGTTYAPIIGLYHEMAHAYNAANGTALTGSTLEVVEGEAHEVPNSERQAVGLESSATAFDFDNDPTTPATTTNPKPFTENALNEEMGRPPRTQYAG</sequence>
<dbReference type="InterPro" id="IPR001343">
    <property type="entry name" value="Hemolysn_Ca-bd"/>
</dbReference>
<dbReference type="PANTHER" id="PTHR38340:SF1">
    <property type="entry name" value="S-LAYER PROTEIN"/>
    <property type="match status" value="1"/>
</dbReference>
<keyword evidence="6" id="KW-1185">Reference proteome</keyword>
<comment type="caution">
    <text evidence="5">The sequence shown here is derived from an EMBL/GenBank/DDBJ whole genome shotgun (WGS) entry which is preliminary data.</text>
</comment>
<dbReference type="SUPFAM" id="SSF51120">
    <property type="entry name" value="beta-Roll"/>
    <property type="match status" value="1"/>
</dbReference>
<evidence type="ECO:0000313" key="5">
    <source>
        <dbReference type="EMBL" id="MCK1784671.1"/>
    </source>
</evidence>
<dbReference type="Pfam" id="PF14891">
    <property type="entry name" value="Peptidase_M91"/>
    <property type="match status" value="1"/>
</dbReference>
<evidence type="ECO:0000256" key="4">
    <source>
        <dbReference type="SAM" id="MobiDB-lite"/>
    </source>
</evidence>
<reference evidence="5 6" key="1">
    <citation type="submission" date="2022-02" db="EMBL/GenBank/DDBJ databases">
        <title>Comparative genomics of the first Antarctic Pseudomonas spp. capable of biotransforming 2,4,6-Trinitrotoluene.</title>
        <authorList>
            <person name="Cabrera M.A."/>
            <person name="Marquez S.L."/>
            <person name="Perez-Donoso J.M."/>
        </authorList>
    </citation>
    <scope>NUCLEOTIDE SEQUENCE [LARGE SCALE GENOMIC DNA]</scope>
    <source>
        <strain evidence="5 6">TNT11</strain>
    </source>
</reference>
<feature type="compositionally biased region" description="Low complexity" evidence="4">
    <location>
        <begin position="485"/>
        <end position="499"/>
    </location>
</feature>
<gene>
    <name evidence="5" type="ORF">L9Z73_09980</name>
</gene>
<dbReference type="InterPro" id="IPR028208">
    <property type="entry name" value="Effector_pro_NleD-like"/>
</dbReference>
<dbReference type="Pfam" id="PF00353">
    <property type="entry name" value="HemolysinCabind"/>
    <property type="match status" value="3"/>
</dbReference>
<accession>A0ABT0EG49</accession>
<proteinExistence type="predicted"/>
<keyword evidence="2" id="KW-0964">Secreted</keyword>